<name>A0A183A0W3_9TREM</name>
<organism evidence="4">
    <name type="scientific">Echinostoma caproni</name>
    <dbReference type="NCBI Taxonomy" id="27848"/>
    <lineage>
        <taxon>Eukaryota</taxon>
        <taxon>Metazoa</taxon>
        <taxon>Spiralia</taxon>
        <taxon>Lophotrochozoa</taxon>
        <taxon>Platyhelminthes</taxon>
        <taxon>Trematoda</taxon>
        <taxon>Digenea</taxon>
        <taxon>Plagiorchiida</taxon>
        <taxon>Echinostomata</taxon>
        <taxon>Echinostomatoidea</taxon>
        <taxon>Echinostomatidae</taxon>
        <taxon>Echinostoma</taxon>
    </lineage>
</organism>
<dbReference type="AlphaFoldDB" id="A0A183A0W3"/>
<keyword evidence="3" id="KW-1185">Reference proteome</keyword>
<sequence>MVELLLEHSASLTSRTTTADSLTPAQLAQRGHHRDLAARFRELAVQQSQAPASTYASALLNRNVWFDRLRRNFEANSQPVRANSFVSNKDQRSKGTQFHKT</sequence>
<reference evidence="2 3" key="2">
    <citation type="submission" date="2018-11" db="EMBL/GenBank/DDBJ databases">
        <authorList>
            <consortium name="Pathogen Informatics"/>
        </authorList>
    </citation>
    <scope>NUCLEOTIDE SEQUENCE [LARGE SCALE GENOMIC DNA]</scope>
    <source>
        <strain evidence="2 3">Egypt</strain>
    </source>
</reference>
<proteinExistence type="predicted"/>
<evidence type="ECO:0000313" key="4">
    <source>
        <dbReference type="WBParaSite" id="ECPE_0000059801-mRNA-1"/>
    </source>
</evidence>
<evidence type="ECO:0000313" key="2">
    <source>
        <dbReference type="EMBL" id="VDP25017.1"/>
    </source>
</evidence>
<evidence type="ECO:0000256" key="1">
    <source>
        <dbReference type="SAM" id="MobiDB-lite"/>
    </source>
</evidence>
<protein>
    <submittedName>
        <fullName evidence="4">ANK_REP_REGION domain-containing protein</fullName>
    </submittedName>
</protein>
<dbReference type="Proteomes" id="UP000272942">
    <property type="component" value="Unassembled WGS sequence"/>
</dbReference>
<reference evidence="4" key="1">
    <citation type="submission" date="2016-06" db="UniProtKB">
        <authorList>
            <consortium name="WormBaseParasite"/>
        </authorList>
    </citation>
    <scope>IDENTIFICATION</scope>
</reference>
<gene>
    <name evidence="2" type="ORF">ECPE_LOCUS598</name>
</gene>
<evidence type="ECO:0000313" key="3">
    <source>
        <dbReference type="Proteomes" id="UP000272942"/>
    </source>
</evidence>
<feature type="region of interest" description="Disordered" evidence="1">
    <location>
        <begin position="77"/>
        <end position="101"/>
    </location>
</feature>
<dbReference type="WBParaSite" id="ECPE_0000059801-mRNA-1">
    <property type="protein sequence ID" value="ECPE_0000059801-mRNA-1"/>
    <property type="gene ID" value="ECPE_0000059801"/>
</dbReference>
<dbReference type="EMBL" id="UZAN01002203">
    <property type="protein sequence ID" value="VDP25017.1"/>
    <property type="molecule type" value="Genomic_DNA"/>
</dbReference>
<accession>A0A183A0W3</accession>